<feature type="region of interest" description="Disordered" evidence="9">
    <location>
        <begin position="364"/>
        <end position="403"/>
    </location>
</feature>
<dbReference type="Gene3D" id="1.25.40.430">
    <property type="match status" value="1"/>
</dbReference>
<evidence type="ECO:0000256" key="9">
    <source>
        <dbReference type="SAM" id="MobiDB-lite"/>
    </source>
</evidence>
<feature type="region of interest" description="Disordered" evidence="9">
    <location>
        <begin position="856"/>
        <end position="876"/>
    </location>
</feature>
<dbReference type="InterPro" id="IPR013212">
    <property type="entry name" value="Mad3/Bub1_I"/>
</dbReference>
<feature type="region of interest" description="Disordered" evidence="9">
    <location>
        <begin position="592"/>
        <end position="619"/>
    </location>
</feature>
<evidence type="ECO:0000256" key="6">
    <source>
        <dbReference type="ARBA" id="ARBA00023328"/>
    </source>
</evidence>
<dbReference type="InterPro" id="IPR000719">
    <property type="entry name" value="Prot_kinase_dom"/>
</dbReference>
<name>A0A9W7WHS1_TRIRA</name>
<feature type="binding site" evidence="7">
    <location>
        <position position="1024"/>
    </location>
    <ligand>
        <name>ATP</name>
        <dbReference type="ChEBI" id="CHEBI:30616"/>
    </ligand>
</feature>
<dbReference type="Pfam" id="PF00069">
    <property type="entry name" value="Pkinase"/>
    <property type="match status" value="1"/>
</dbReference>
<keyword evidence="12" id="KW-0808">Transferase</keyword>
<dbReference type="Proteomes" id="UP001059041">
    <property type="component" value="Linkage Group LG15"/>
</dbReference>
<evidence type="ECO:0000256" key="5">
    <source>
        <dbReference type="ARBA" id="ARBA00022840"/>
    </source>
</evidence>
<dbReference type="GO" id="GO:0007094">
    <property type="term" value="P:mitotic spindle assembly checkpoint signaling"/>
    <property type="evidence" value="ECO:0007669"/>
    <property type="project" value="InterPro"/>
</dbReference>
<dbReference type="GO" id="GO:0004672">
    <property type="term" value="F:protein kinase activity"/>
    <property type="evidence" value="ECO:0007669"/>
    <property type="project" value="InterPro"/>
</dbReference>
<evidence type="ECO:0000256" key="3">
    <source>
        <dbReference type="ARBA" id="ARBA00022741"/>
    </source>
</evidence>
<dbReference type="GO" id="GO:0005524">
    <property type="term" value="F:ATP binding"/>
    <property type="evidence" value="ECO:0007669"/>
    <property type="project" value="UniProtKB-UniRule"/>
</dbReference>
<dbReference type="PROSITE" id="PS50011">
    <property type="entry name" value="PROTEIN_KINASE_DOM"/>
    <property type="match status" value="1"/>
</dbReference>
<comment type="subcellular location">
    <subcellularLocation>
        <location evidence="1">Chromosome</location>
        <location evidence="1">Centromere</location>
        <location evidence="1">Kinetochore</location>
    </subcellularLocation>
</comment>
<feature type="compositionally biased region" description="Basic and acidic residues" evidence="9">
    <location>
        <begin position="900"/>
        <end position="917"/>
    </location>
</feature>
<dbReference type="SUPFAM" id="SSF56112">
    <property type="entry name" value="Protein kinase-like (PK-like)"/>
    <property type="match status" value="1"/>
</dbReference>
<gene>
    <name evidence="12" type="ORF">IRJ41_023715</name>
</gene>
<feature type="region of interest" description="Disordered" evidence="9">
    <location>
        <begin position="726"/>
        <end position="745"/>
    </location>
</feature>
<evidence type="ECO:0000259" key="11">
    <source>
        <dbReference type="PROSITE" id="PS51489"/>
    </source>
</evidence>
<dbReference type="Pfam" id="PF08311">
    <property type="entry name" value="Mad3_BUB1_I"/>
    <property type="match status" value="1"/>
</dbReference>
<dbReference type="InterPro" id="IPR015661">
    <property type="entry name" value="Bub1/Mad3"/>
</dbReference>
<keyword evidence="5 7" id="KW-0067">ATP-binding</keyword>
<dbReference type="InterPro" id="IPR008271">
    <property type="entry name" value="Ser/Thr_kinase_AS"/>
</dbReference>
<dbReference type="PROSITE" id="PS00108">
    <property type="entry name" value="PROTEIN_KINASE_ST"/>
    <property type="match status" value="1"/>
</dbReference>
<dbReference type="GO" id="GO:0051754">
    <property type="term" value="P:meiotic sister chromatid cohesion, centromeric"/>
    <property type="evidence" value="ECO:0007669"/>
    <property type="project" value="TreeGrafter"/>
</dbReference>
<evidence type="ECO:0000256" key="4">
    <source>
        <dbReference type="ARBA" id="ARBA00022838"/>
    </source>
</evidence>
<evidence type="ECO:0000256" key="7">
    <source>
        <dbReference type="PROSITE-ProRule" id="PRU10141"/>
    </source>
</evidence>
<organism evidence="12 13">
    <name type="scientific">Triplophysa rosa</name>
    <name type="common">Cave loach</name>
    <dbReference type="NCBI Taxonomy" id="992332"/>
    <lineage>
        <taxon>Eukaryota</taxon>
        <taxon>Metazoa</taxon>
        <taxon>Chordata</taxon>
        <taxon>Craniata</taxon>
        <taxon>Vertebrata</taxon>
        <taxon>Euteleostomi</taxon>
        <taxon>Actinopterygii</taxon>
        <taxon>Neopterygii</taxon>
        <taxon>Teleostei</taxon>
        <taxon>Ostariophysi</taxon>
        <taxon>Cypriniformes</taxon>
        <taxon>Nemacheilidae</taxon>
        <taxon>Triplophysa</taxon>
    </lineage>
</organism>
<keyword evidence="13" id="KW-1185">Reference proteome</keyword>
<comment type="caution">
    <text evidence="12">The sequence shown here is derived from an EMBL/GenBank/DDBJ whole genome shotgun (WGS) entry which is preliminary data.</text>
</comment>
<feature type="domain" description="Protein kinase" evidence="10">
    <location>
        <begin position="995"/>
        <end position="1291"/>
    </location>
</feature>
<reference evidence="12" key="1">
    <citation type="submission" date="2021-02" db="EMBL/GenBank/DDBJ databases">
        <title>Comparative genomics reveals that relaxation of natural selection precedes convergent phenotypic evolution of cavefish.</title>
        <authorList>
            <person name="Peng Z."/>
        </authorList>
    </citation>
    <scope>NUCLEOTIDE SEQUENCE</scope>
    <source>
        <tissue evidence="12">Muscle</tissue>
    </source>
</reference>
<dbReference type="InterPro" id="IPR011009">
    <property type="entry name" value="Kinase-like_dom_sf"/>
</dbReference>
<dbReference type="EMBL" id="JAFHDT010000015">
    <property type="protein sequence ID" value="KAI7800056.1"/>
    <property type="molecule type" value="Genomic_DNA"/>
</dbReference>
<accession>A0A9W7WHS1</accession>
<keyword evidence="12" id="KW-0418">Kinase</keyword>
<dbReference type="PROSITE" id="PS00107">
    <property type="entry name" value="PROTEIN_KINASE_ATP"/>
    <property type="match status" value="1"/>
</dbReference>
<dbReference type="PANTHER" id="PTHR14030">
    <property type="entry name" value="MITOTIC CHECKPOINT SERINE/THREONINE-PROTEIN KINASE BUB1"/>
    <property type="match status" value="1"/>
</dbReference>
<evidence type="ECO:0000313" key="13">
    <source>
        <dbReference type="Proteomes" id="UP001059041"/>
    </source>
</evidence>
<evidence type="ECO:0000313" key="12">
    <source>
        <dbReference type="EMBL" id="KAI7800056.1"/>
    </source>
</evidence>
<dbReference type="OrthoDB" id="248495at2759"/>
<dbReference type="GO" id="GO:0005634">
    <property type="term" value="C:nucleus"/>
    <property type="evidence" value="ECO:0007669"/>
    <property type="project" value="TreeGrafter"/>
</dbReference>
<dbReference type="InterPro" id="IPR017441">
    <property type="entry name" value="Protein_kinase_ATP_BS"/>
</dbReference>
<proteinExistence type="predicted"/>
<evidence type="ECO:0000256" key="2">
    <source>
        <dbReference type="ARBA" id="ARBA00022454"/>
    </source>
</evidence>
<feature type="compositionally biased region" description="Basic and acidic residues" evidence="9">
    <location>
        <begin position="382"/>
        <end position="393"/>
    </location>
</feature>
<feature type="domain" description="BUB1 N-terminal" evidence="11">
    <location>
        <begin position="10"/>
        <end position="164"/>
    </location>
</feature>
<evidence type="ECO:0000256" key="1">
    <source>
        <dbReference type="ARBA" id="ARBA00004629"/>
    </source>
</evidence>
<dbReference type="SMART" id="SM00220">
    <property type="entry name" value="S_TKc"/>
    <property type="match status" value="1"/>
</dbReference>
<keyword evidence="6" id="KW-0137">Centromere</keyword>
<dbReference type="SMART" id="SM00777">
    <property type="entry name" value="Mad3_BUB1_I"/>
    <property type="match status" value="1"/>
</dbReference>
<evidence type="ECO:0000259" key="10">
    <source>
        <dbReference type="PROSITE" id="PS50011"/>
    </source>
</evidence>
<dbReference type="GO" id="GO:0000776">
    <property type="term" value="C:kinetochore"/>
    <property type="evidence" value="ECO:0007669"/>
    <property type="project" value="UniProtKB-KW"/>
</dbReference>
<dbReference type="PANTHER" id="PTHR14030:SF26">
    <property type="entry name" value="MITOTIC CHECKPOINT SERINE_THREONINE-PROTEIN KINASE BUB1"/>
    <property type="match status" value="1"/>
</dbReference>
<feature type="region of interest" description="Disordered" evidence="9">
    <location>
        <begin position="292"/>
        <end position="338"/>
    </location>
</feature>
<keyword evidence="4" id="KW-0995">Kinetochore</keyword>
<feature type="compositionally biased region" description="Basic residues" evidence="9">
    <location>
        <begin position="726"/>
        <end position="735"/>
    </location>
</feature>
<keyword evidence="8" id="KW-0175">Coiled coil</keyword>
<evidence type="ECO:0000256" key="8">
    <source>
        <dbReference type="SAM" id="Coils"/>
    </source>
</evidence>
<feature type="region of interest" description="Disordered" evidence="9">
    <location>
        <begin position="896"/>
        <end position="917"/>
    </location>
</feature>
<protein>
    <submittedName>
        <fullName evidence="12">Mitotic checkpoint serine/threonine-protein kinase BUB1</fullName>
    </submittedName>
</protein>
<dbReference type="Gene3D" id="1.10.510.10">
    <property type="entry name" value="Transferase(Phosphotransferase) domain 1"/>
    <property type="match status" value="1"/>
</dbReference>
<keyword evidence="3 7" id="KW-0547">Nucleotide-binding</keyword>
<dbReference type="Gene3D" id="6.10.130.20">
    <property type="match status" value="1"/>
</dbReference>
<sequence>MDMTSYFQALESSVRSYVGDDPLDPWDKFVQFLESSLSLEERKGLSVVLDRLVQTFLHDERYHNDLRYVTHCIKCASFYSDPIEVYSHLHSQGVGTQAAALYMDWALQFEKKGLIPQAEAVYQRALENKAQPQDSVLQQYKLFQSGISANAQTTVPDHVRQPLQNSQLVNQTQRQRDAVQTPCKESECVSLAPRTVRVISRSENNPTRAAGSNGAESVSMYCVNELQCEGSELSFEELRARRYLAKCRQQEEQRRLAEEQRRLWEEEEEVKKMKKLLEDLEKNVIVQPAEERKDQAAASFSRTETSERVSRHQTALELRTEHSAGHAGKSDSCLSSRHVTEASRPLMAQGSRAECVSGVRESGGVMQTFRESEGTESSSVHHNRDRDVCKQPEADDDGNNADPSCGGFNHSHVTPNTSLCFMHATPSRVLPSPTVNTREALGVIMDMFQVPTLLQESMFNSMIQPEGSFEKSCRITGGAASCVKPSTTPFMIYQDTDDQENGGSAQSVLRKKPAVSRALAEISKTSETPVSTEFITDESAVWGARNVSLGPCPNHTRDFALSAHLVSTPLHPRAPHSWDMEQMQEESVQVGGVESSEENQYVRPPTKLSPIMEQSPLDDKPSEMVENISMRAQGTIIGEGVSLAHQTPGVSLTQHNHSSRHPLAALSFPDQTALRTDDDSVKSISAKPSWSIYQSPDKEPGADLITSEVSERDEHQDAADILLPKRSFHRRKSGKKPLENQDVLMSPKASPGLSWLQVGASVPTAEADLDVMMSPGRTAGVHQNTRPMWTIYQSPEKAPEPDFLWAKSPEPMAEQDSDVLSAQEEVQFLLPKKSFQQRRSGTEAVRMLHESLLRSPKPVCEPGPEEPMSPAAGRDRLCTASPPRPTEIDLDVMASPPQCSEKRSDARRSVSMSPERKTVCAADDVPMSPDAADTPTPVCVGGLQLVSDPWDEDLIASLLSNLQPPLSSHANLTVWTCRLPSITPKMTVQIARQSLRVDFVLGQGAFATVYQATNLMSSHKLILKVQKPANPWEFYIDSRLNARLQPAVRHLFNTLYSAHLFTNGSVLIGELHNCGTLLSAVNLYKSRGEKVMPQPLVLYFTVCILHMVETLHQANIIHADVKPDNFVLGERFLENECFDEENLEHGLTLLDLGQSIDMTLFPAGTAFTAKCLTSGFQCVEMLSGRPWNYQTDFFGIAGTVYCMIFGTYMQVKNEGGVWKTNGTFKRNVHADLWQNFFHTLLNVPDCGSLPCLRSLRLQLNAVLQENYSSKLRSLKNRLVVQILESSRSSRK</sequence>
<keyword evidence="2" id="KW-0158">Chromosome</keyword>
<dbReference type="PROSITE" id="PS51489">
    <property type="entry name" value="BUB1_N"/>
    <property type="match status" value="1"/>
</dbReference>
<feature type="coiled-coil region" evidence="8">
    <location>
        <begin position="240"/>
        <end position="283"/>
    </location>
</feature>